<proteinExistence type="predicted"/>
<dbReference type="RefSeq" id="WP_132284021.1">
    <property type="nucleotide sequence ID" value="NZ_SKBM01000002.1"/>
</dbReference>
<keyword evidence="6 8" id="KW-0472">Membrane</keyword>
<dbReference type="GO" id="GO:0034040">
    <property type="term" value="F:ATPase-coupled lipid transmembrane transporter activity"/>
    <property type="evidence" value="ECO:0007669"/>
    <property type="project" value="TreeGrafter"/>
</dbReference>
<evidence type="ECO:0000313" key="12">
    <source>
        <dbReference type="Proteomes" id="UP000295023"/>
    </source>
</evidence>
<reference evidence="11 12" key="1">
    <citation type="submission" date="2019-03" db="EMBL/GenBank/DDBJ databases">
        <title>Paracraurococcus aquatilis NE82 genome sequence.</title>
        <authorList>
            <person name="Zhao Y."/>
            <person name="Du Z."/>
        </authorList>
    </citation>
    <scope>NUCLEOTIDE SEQUENCE [LARGE SCALE GENOMIC DNA]</scope>
    <source>
        <strain evidence="11 12">NE82</strain>
    </source>
</reference>
<accession>A0A4R4DUX3</accession>
<dbReference type="GO" id="GO:0005524">
    <property type="term" value="F:ATP binding"/>
    <property type="evidence" value="ECO:0007669"/>
    <property type="project" value="UniProtKB-KW"/>
</dbReference>
<feature type="transmembrane region" description="Helical" evidence="8">
    <location>
        <begin position="287"/>
        <end position="308"/>
    </location>
</feature>
<evidence type="ECO:0000313" key="11">
    <source>
        <dbReference type="EMBL" id="TCZ65880.1"/>
    </source>
</evidence>
<dbReference type="GO" id="GO:0005886">
    <property type="term" value="C:plasma membrane"/>
    <property type="evidence" value="ECO:0007669"/>
    <property type="project" value="UniProtKB-SubCell"/>
</dbReference>
<keyword evidence="4 11" id="KW-0067">ATP-binding</keyword>
<name>A0A4R4DUX3_9PROT</name>
<keyword evidence="5 8" id="KW-1133">Transmembrane helix</keyword>
<keyword evidence="2 8" id="KW-0812">Transmembrane</keyword>
<dbReference type="GO" id="GO:0140359">
    <property type="term" value="F:ABC-type transporter activity"/>
    <property type="evidence" value="ECO:0007669"/>
    <property type="project" value="InterPro"/>
</dbReference>
<feature type="domain" description="ABC transporter" evidence="9">
    <location>
        <begin position="378"/>
        <end position="617"/>
    </location>
</feature>
<dbReference type="CDD" id="cd07346">
    <property type="entry name" value="ABC_6TM_exporters"/>
    <property type="match status" value="1"/>
</dbReference>
<organism evidence="11 12">
    <name type="scientific">Roseicella aquatilis</name>
    <dbReference type="NCBI Taxonomy" id="2527868"/>
    <lineage>
        <taxon>Bacteria</taxon>
        <taxon>Pseudomonadati</taxon>
        <taxon>Pseudomonadota</taxon>
        <taxon>Alphaproteobacteria</taxon>
        <taxon>Acetobacterales</taxon>
        <taxon>Roseomonadaceae</taxon>
        <taxon>Roseicella</taxon>
    </lineage>
</organism>
<comment type="caution">
    <text evidence="11">The sequence shown here is derived from an EMBL/GenBank/DDBJ whole genome shotgun (WGS) entry which is preliminary data.</text>
</comment>
<comment type="subcellular location">
    <subcellularLocation>
        <location evidence="1">Cell membrane</location>
        <topology evidence="1">Multi-pass membrane protein</topology>
    </subcellularLocation>
</comment>
<evidence type="ECO:0000256" key="1">
    <source>
        <dbReference type="ARBA" id="ARBA00004651"/>
    </source>
</evidence>
<evidence type="ECO:0000256" key="3">
    <source>
        <dbReference type="ARBA" id="ARBA00022741"/>
    </source>
</evidence>
<dbReference type="Proteomes" id="UP000295023">
    <property type="component" value="Unassembled WGS sequence"/>
</dbReference>
<dbReference type="InterPro" id="IPR039421">
    <property type="entry name" value="Type_1_exporter"/>
</dbReference>
<dbReference type="SUPFAM" id="SSF52540">
    <property type="entry name" value="P-loop containing nucleoside triphosphate hydrolases"/>
    <property type="match status" value="1"/>
</dbReference>
<dbReference type="InterPro" id="IPR017871">
    <property type="entry name" value="ABC_transporter-like_CS"/>
</dbReference>
<dbReference type="InterPro" id="IPR036640">
    <property type="entry name" value="ABC1_TM_sf"/>
</dbReference>
<dbReference type="InterPro" id="IPR027417">
    <property type="entry name" value="P-loop_NTPase"/>
</dbReference>
<dbReference type="SUPFAM" id="SSF90123">
    <property type="entry name" value="ABC transporter transmembrane region"/>
    <property type="match status" value="1"/>
</dbReference>
<dbReference type="FunFam" id="3.40.50.300:FF:000218">
    <property type="entry name" value="Multidrug ABC transporter ATP-binding protein"/>
    <property type="match status" value="1"/>
</dbReference>
<dbReference type="GO" id="GO:0016887">
    <property type="term" value="F:ATP hydrolysis activity"/>
    <property type="evidence" value="ECO:0007669"/>
    <property type="project" value="InterPro"/>
</dbReference>
<evidence type="ECO:0000256" key="2">
    <source>
        <dbReference type="ARBA" id="ARBA00022692"/>
    </source>
</evidence>
<dbReference type="PANTHER" id="PTHR24221">
    <property type="entry name" value="ATP-BINDING CASSETTE SUB-FAMILY B"/>
    <property type="match status" value="1"/>
</dbReference>
<feature type="domain" description="ABC transmembrane type-1" evidence="10">
    <location>
        <begin position="57"/>
        <end position="344"/>
    </location>
</feature>
<evidence type="ECO:0000259" key="9">
    <source>
        <dbReference type="PROSITE" id="PS50893"/>
    </source>
</evidence>
<comment type="function">
    <text evidence="7">Part of an ABC transporter complex. Transmembrane domains (TMD) form a pore in the inner membrane and the ATP-binding domain (NBD) is responsible for energy generation.</text>
</comment>
<keyword evidence="3" id="KW-0547">Nucleotide-binding</keyword>
<dbReference type="PROSITE" id="PS50929">
    <property type="entry name" value="ABC_TM1F"/>
    <property type="match status" value="1"/>
</dbReference>
<evidence type="ECO:0000259" key="10">
    <source>
        <dbReference type="PROSITE" id="PS50929"/>
    </source>
</evidence>
<dbReference type="Pfam" id="PF00005">
    <property type="entry name" value="ABC_tran"/>
    <property type="match status" value="1"/>
</dbReference>
<evidence type="ECO:0000256" key="5">
    <source>
        <dbReference type="ARBA" id="ARBA00022989"/>
    </source>
</evidence>
<evidence type="ECO:0000256" key="7">
    <source>
        <dbReference type="ARBA" id="ARBA00024725"/>
    </source>
</evidence>
<feature type="transmembrane region" description="Helical" evidence="8">
    <location>
        <begin position="54"/>
        <end position="77"/>
    </location>
</feature>
<dbReference type="OrthoDB" id="5288404at2"/>
<gene>
    <name evidence="11" type="ORF">EXY23_01990</name>
</gene>
<dbReference type="InterPro" id="IPR011527">
    <property type="entry name" value="ABC1_TM_dom"/>
</dbReference>
<dbReference type="Pfam" id="PF00664">
    <property type="entry name" value="ABC_membrane"/>
    <property type="match status" value="1"/>
</dbReference>
<dbReference type="PANTHER" id="PTHR24221:SF203">
    <property type="entry name" value="ATP-BINDING_PERMEASE FUSION ABC TRANSPORTER-RELATED"/>
    <property type="match status" value="1"/>
</dbReference>
<dbReference type="InterPro" id="IPR003593">
    <property type="entry name" value="AAA+_ATPase"/>
</dbReference>
<dbReference type="PROSITE" id="PS00211">
    <property type="entry name" value="ABC_TRANSPORTER_1"/>
    <property type="match status" value="1"/>
</dbReference>
<feature type="transmembrane region" description="Helical" evidence="8">
    <location>
        <begin position="201"/>
        <end position="220"/>
    </location>
</feature>
<dbReference type="InterPro" id="IPR003439">
    <property type="entry name" value="ABC_transporter-like_ATP-bd"/>
</dbReference>
<sequence length="625" mass="68198">MALPGPFRLFERLIDPVAPPGRPAGRLLGTAVPEAAPPRTLWGFYWHFLRQTRALFLALFAAGLLVALMDAAIPTMIGRLIGLLTTHAPHRLWDEAWPTLLGMGVIVLLGRPLALLLQNLITQQGINGNVTSLIRWQSHYQVVRQGLPFFQEDFAGRIANRVMQAGPALRESIVQVINAVWYILVYGTAALLLLAGTDWRLALPIAAWFPLYALLLRVLVPRMRDRSREASAQRSLLTGRIVDSYTNIQTVKLFARAREEDAFIRDGLLALTEAFQRQMRLVTLNGFALATLNAAMLTSMAGIAVWLWTQGAIEVAAVATALPMAWQIANISGWVAFNVTSIFENLGVVQESMGSIAVPPTAPDPPDAKPLRVARGEIRFEGVRFGYGRETGVIQGLDLRVAPGERVGLVGHSGAGKSTLVNLLLGFFRPEEGRILIDGQDIAGVTLESLRAAIGVVTQDTALLHRSIRDNIRYGRPEASPAEIEAAAARAHADAFIRDLRDWRGRSGFDAHVGERGVKLSGGQRQRVAIARVLLKDAPVLVLDEATSALDSEVEAAIQEQLETLMAGKTVIAIAHRLSTLARMDRLVVLEHGRIAEEGSHAGLLRRDGVYARLWRQQSGAFAGT</sequence>
<evidence type="ECO:0000256" key="6">
    <source>
        <dbReference type="ARBA" id="ARBA00023136"/>
    </source>
</evidence>
<evidence type="ECO:0000256" key="4">
    <source>
        <dbReference type="ARBA" id="ARBA00022840"/>
    </source>
</evidence>
<keyword evidence="12" id="KW-1185">Reference proteome</keyword>
<protein>
    <submittedName>
        <fullName evidence="11">ABC transporter ATP-binding protein</fullName>
    </submittedName>
</protein>
<dbReference type="PROSITE" id="PS50893">
    <property type="entry name" value="ABC_TRANSPORTER_2"/>
    <property type="match status" value="1"/>
</dbReference>
<dbReference type="EMBL" id="SKBM01000002">
    <property type="protein sequence ID" value="TCZ65880.1"/>
    <property type="molecule type" value="Genomic_DNA"/>
</dbReference>
<dbReference type="Gene3D" id="1.20.1560.10">
    <property type="entry name" value="ABC transporter type 1, transmembrane domain"/>
    <property type="match status" value="1"/>
</dbReference>
<feature type="transmembrane region" description="Helical" evidence="8">
    <location>
        <begin position="173"/>
        <end position="195"/>
    </location>
</feature>
<evidence type="ECO:0000256" key="8">
    <source>
        <dbReference type="SAM" id="Phobius"/>
    </source>
</evidence>
<dbReference type="Gene3D" id="3.40.50.300">
    <property type="entry name" value="P-loop containing nucleotide triphosphate hydrolases"/>
    <property type="match status" value="1"/>
</dbReference>
<dbReference type="SMART" id="SM00382">
    <property type="entry name" value="AAA"/>
    <property type="match status" value="1"/>
</dbReference>
<dbReference type="FunFam" id="1.20.1560.10:FF:000070">
    <property type="entry name" value="Multidrug ABC transporter ATP-binding protein"/>
    <property type="match status" value="1"/>
</dbReference>
<dbReference type="AlphaFoldDB" id="A0A4R4DUX3"/>
<feature type="transmembrane region" description="Helical" evidence="8">
    <location>
        <begin position="97"/>
        <end position="117"/>
    </location>
</feature>